<dbReference type="PROSITE" id="PS00636">
    <property type="entry name" value="DNAJ_1"/>
    <property type="match status" value="1"/>
</dbReference>
<dbReference type="GO" id="GO:0051082">
    <property type="term" value="F:unfolded protein binding"/>
    <property type="evidence" value="ECO:0007669"/>
    <property type="project" value="InterPro"/>
</dbReference>
<dbReference type="InterPro" id="IPR018253">
    <property type="entry name" value="DnaJ_domain_CS"/>
</dbReference>
<dbReference type="InterPro" id="IPR036410">
    <property type="entry name" value="HSP_DnaJ_Cys-rich_dom_sf"/>
</dbReference>
<feature type="domain" description="J" evidence="8">
    <location>
        <begin position="24"/>
        <end position="89"/>
    </location>
</feature>
<dbReference type="InterPro" id="IPR002939">
    <property type="entry name" value="DnaJ_C"/>
</dbReference>
<feature type="zinc finger region" description="CR-type" evidence="6">
    <location>
        <begin position="147"/>
        <end position="229"/>
    </location>
</feature>
<reference evidence="10 11" key="1">
    <citation type="submission" date="2015-03" db="EMBL/GenBank/DDBJ databases">
        <authorList>
            <person name="Radwan O."/>
            <person name="Al-Naeli F.A."/>
            <person name="Rendon G.A."/>
            <person name="Fields C."/>
        </authorList>
    </citation>
    <scope>NUCLEOTIDE SEQUENCE [LARGE SCALE GENOMIC DNA]</scope>
    <source>
        <strain evidence="10">CR-DP1</strain>
    </source>
</reference>
<dbReference type="SUPFAM" id="SSF49493">
    <property type="entry name" value="HSP40/DnaJ peptide-binding domain"/>
    <property type="match status" value="2"/>
</dbReference>
<dbReference type="SUPFAM" id="SSF46565">
    <property type="entry name" value="Chaperone J-domain"/>
    <property type="match status" value="1"/>
</dbReference>
<dbReference type="PRINTS" id="PR00625">
    <property type="entry name" value="JDOMAIN"/>
</dbReference>
<dbReference type="Gene3D" id="2.60.260.20">
    <property type="entry name" value="Urease metallochaperone UreE, N-terminal domain"/>
    <property type="match status" value="2"/>
</dbReference>
<evidence type="ECO:0000256" key="2">
    <source>
        <dbReference type="ARBA" id="ARBA00022737"/>
    </source>
</evidence>
<gene>
    <name evidence="10" type="ORF">TD95_000711</name>
</gene>
<evidence type="ECO:0000256" key="5">
    <source>
        <dbReference type="ARBA" id="ARBA00023186"/>
    </source>
</evidence>
<evidence type="ECO:0000313" key="11">
    <source>
        <dbReference type="Proteomes" id="UP000033483"/>
    </source>
</evidence>
<dbReference type="OrthoDB" id="550424at2759"/>
<dbReference type="InterPro" id="IPR001623">
    <property type="entry name" value="DnaJ_domain"/>
</dbReference>
<dbReference type="InterPro" id="IPR001305">
    <property type="entry name" value="HSP_DnaJ_Cys-rich_dom"/>
</dbReference>
<proteinExistence type="predicted"/>
<dbReference type="PANTHER" id="PTHR43888">
    <property type="entry name" value="DNAJ-LIKE-2, ISOFORM A-RELATED"/>
    <property type="match status" value="1"/>
</dbReference>
<keyword evidence="4 6" id="KW-0862">Zinc</keyword>
<dbReference type="Gene3D" id="2.10.230.10">
    <property type="entry name" value="Heat shock protein DnaJ, cysteine-rich domain"/>
    <property type="match status" value="1"/>
</dbReference>
<dbReference type="AlphaFoldDB" id="A0A0F4ZGE7"/>
<evidence type="ECO:0000256" key="1">
    <source>
        <dbReference type="ARBA" id="ARBA00022723"/>
    </source>
</evidence>
<feature type="chain" id="PRO_5002482496" description="DnaJ-related protein SCJ1" evidence="7">
    <location>
        <begin position="22"/>
        <end position="418"/>
    </location>
</feature>
<name>A0A0F4ZGE7_9PEZI</name>
<accession>A0A0F4ZGE7</accession>
<dbReference type="CDD" id="cd10747">
    <property type="entry name" value="DnaJ_C"/>
    <property type="match status" value="1"/>
</dbReference>
<keyword evidence="7" id="KW-0732">Signal</keyword>
<dbReference type="Gene3D" id="1.10.287.110">
    <property type="entry name" value="DnaJ domain"/>
    <property type="match status" value="1"/>
</dbReference>
<dbReference type="GO" id="GO:0008270">
    <property type="term" value="F:zinc ion binding"/>
    <property type="evidence" value="ECO:0007669"/>
    <property type="project" value="UniProtKB-KW"/>
</dbReference>
<dbReference type="Pfam" id="PF00226">
    <property type="entry name" value="DnaJ"/>
    <property type="match status" value="1"/>
</dbReference>
<dbReference type="PROSITE" id="PS51188">
    <property type="entry name" value="ZF_CR"/>
    <property type="match status" value="1"/>
</dbReference>
<organism evidence="10 11">
    <name type="scientific">Thielaviopsis punctulata</name>
    <dbReference type="NCBI Taxonomy" id="72032"/>
    <lineage>
        <taxon>Eukaryota</taxon>
        <taxon>Fungi</taxon>
        <taxon>Dikarya</taxon>
        <taxon>Ascomycota</taxon>
        <taxon>Pezizomycotina</taxon>
        <taxon>Sordariomycetes</taxon>
        <taxon>Hypocreomycetidae</taxon>
        <taxon>Microascales</taxon>
        <taxon>Ceratocystidaceae</taxon>
        <taxon>Thielaviopsis</taxon>
    </lineage>
</organism>
<evidence type="ECO:0008006" key="12">
    <source>
        <dbReference type="Google" id="ProtNLM"/>
    </source>
</evidence>
<protein>
    <recommendedName>
        <fullName evidence="12">DnaJ-related protein SCJ1</fullName>
    </recommendedName>
</protein>
<dbReference type="EMBL" id="LAEV01000760">
    <property type="protein sequence ID" value="KKA29607.1"/>
    <property type="molecule type" value="Genomic_DNA"/>
</dbReference>
<evidence type="ECO:0000256" key="4">
    <source>
        <dbReference type="ARBA" id="ARBA00022833"/>
    </source>
</evidence>
<dbReference type="InterPro" id="IPR036869">
    <property type="entry name" value="J_dom_sf"/>
</dbReference>
<feature type="domain" description="CR-type" evidence="9">
    <location>
        <begin position="147"/>
        <end position="229"/>
    </location>
</feature>
<dbReference type="SUPFAM" id="SSF57938">
    <property type="entry name" value="DnaJ/Hsp40 cysteine-rich domain"/>
    <property type="match status" value="1"/>
</dbReference>
<dbReference type="InterPro" id="IPR044713">
    <property type="entry name" value="DNJA1/2-like"/>
</dbReference>
<evidence type="ECO:0000256" key="7">
    <source>
        <dbReference type="SAM" id="SignalP"/>
    </source>
</evidence>
<dbReference type="CDD" id="cd06257">
    <property type="entry name" value="DnaJ"/>
    <property type="match status" value="1"/>
</dbReference>
<keyword evidence="11" id="KW-1185">Reference proteome</keyword>
<keyword evidence="2" id="KW-0677">Repeat</keyword>
<keyword evidence="5" id="KW-0143">Chaperone</keyword>
<dbReference type="Pfam" id="PF01556">
    <property type="entry name" value="DnaJ_C"/>
    <property type="match status" value="1"/>
</dbReference>
<evidence type="ECO:0000256" key="3">
    <source>
        <dbReference type="ARBA" id="ARBA00022771"/>
    </source>
</evidence>
<dbReference type="FunFam" id="2.10.230.10:FF:000001">
    <property type="entry name" value="DnaJ subfamily A member 2"/>
    <property type="match status" value="1"/>
</dbReference>
<keyword evidence="3 6" id="KW-0863">Zinc-finger</keyword>
<keyword evidence="1 6" id="KW-0479">Metal-binding</keyword>
<dbReference type="GO" id="GO:0030544">
    <property type="term" value="F:Hsp70 protein binding"/>
    <property type="evidence" value="ECO:0007669"/>
    <property type="project" value="InterPro"/>
</dbReference>
<sequence>MLLKATVLLLLLVAFSQLVLCADDYYKILGLSKDATDKQLKSAYRQLSKKYHPDKNNGDDIAKEKFVQVSEAYEILSNSETRSIYDTHGHDGIKRHKEGAGGRSGSHDPFDLFSRFFGGGGHFDQRQRRGPNMELKVGMSLRDFYNGVNTELEWEKQHICEECSGTGSADGHFDTCQQCGGHGVRIVKQFLAPGMYQQMQVACDACGQRGKIIKHKCKACGGSRVVRKATPIQLSVGRGAKRDSRIVYENEADADPDWVAGDLILTLTERTPSLDEDNPDHVDGVFFRRRDDDLYWTEMLSLREAWMGGWTRNITHLDGHVVQLKRSRGQVVQPGHVERIAGEGMPIWHEHGDDVYHETKFGALYVEYVVVLPDQMESAMEKEFYELWQKWHGKIGVNLDEDLGRPAKGVRDGGHDEL</sequence>
<comment type="caution">
    <text evidence="10">The sequence shown here is derived from an EMBL/GenBank/DDBJ whole genome shotgun (WGS) entry which is preliminary data.</text>
</comment>
<evidence type="ECO:0000259" key="8">
    <source>
        <dbReference type="PROSITE" id="PS50076"/>
    </source>
</evidence>
<dbReference type="Proteomes" id="UP000033483">
    <property type="component" value="Unassembled WGS sequence"/>
</dbReference>
<dbReference type="SMART" id="SM00271">
    <property type="entry name" value="DnaJ"/>
    <property type="match status" value="1"/>
</dbReference>
<feature type="signal peptide" evidence="7">
    <location>
        <begin position="1"/>
        <end position="21"/>
    </location>
</feature>
<dbReference type="PROSITE" id="PS50076">
    <property type="entry name" value="DNAJ_2"/>
    <property type="match status" value="1"/>
</dbReference>
<dbReference type="CDD" id="cd10719">
    <property type="entry name" value="DnaJ_zf"/>
    <property type="match status" value="1"/>
</dbReference>
<evidence type="ECO:0000259" key="9">
    <source>
        <dbReference type="PROSITE" id="PS51188"/>
    </source>
</evidence>
<dbReference type="GO" id="GO:0006457">
    <property type="term" value="P:protein folding"/>
    <property type="evidence" value="ECO:0007669"/>
    <property type="project" value="InterPro"/>
</dbReference>
<dbReference type="InterPro" id="IPR008971">
    <property type="entry name" value="HSP40/DnaJ_pept-bd"/>
</dbReference>
<dbReference type="Pfam" id="PF00684">
    <property type="entry name" value="DnaJ_CXXCXGXG"/>
    <property type="match status" value="1"/>
</dbReference>
<evidence type="ECO:0000256" key="6">
    <source>
        <dbReference type="PROSITE-ProRule" id="PRU00546"/>
    </source>
</evidence>
<evidence type="ECO:0000313" key="10">
    <source>
        <dbReference type="EMBL" id="KKA29607.1"/>
    </source>
</evidence>